<organism evidence="2 3">
    <name type="scientific">Micrococcus lylae</name>
    <dbReference type="NCBI Taxonomy" id="1273"/>
    <lineage>
        <taxon>Bacteria</taxon>
        <taxon>Bacillati</taxon>
        <taxon>Actinomycetota</taxon>
        <taxon>Actinomycetes</taxon>
        <taxon>Micrococcales</taxon>
        <taxon>Micrococcaceae</taxon>
        <taxon>Micrococcus</taxon>
    </lineage>
</organism>
<sequence>MACAPVRRRRGGVVSAIMGRSAAQTKPLGLRSLPGQAEARSRRREGRRGHDDGALPPSEEPAAVRRQAAREAVWRPWTNQ</sequence>
<name>A0A1R4J5G6_9MICC</name>
<dbReference type="EMBL" id="FUKP01000042">
    <property type="protein sequence ID" value="SJN27249.1"/>
    <property type="molecule type" value="Genomic_DNA"/>
</dbReference>
<gene>
    <name evidence="2" type="ORF">FM125_06585</name>
</gene>
<dbReference type="AlphaFoldDB" id="A0A1R4J5G6"/>
<dbReference type="Proteomes" id="UP000196230">
    <property type="component" value="Unassembled WGS sequence"/>
</dbReference>
<accession>A0A1R4J5G6</accession>
<evidence type="ECO:0000313" key="3">
    <source>
        <dbReference type="Proteomes" id="UP000196230"/>
    </source>
</evidence>
<feature type="region of interest" description="Disordered" evidence="1">
    <location>
        <begin position="25"/>
        <end position="80"/>
    </location>
</feature>
<reference evidence="2 3" key="1">
    <citation type="submission" date="2017-02" db="EMBL/GenBank/DDBJ databases">
        <authorList>
            <person name="Peterson S.W."/>
        </authorList>
    </citation>
    <scope>NUCLEOTIDE SEQUENCE [LARGE SCALE GENOMIC DNA]</scope>
    <source>
        <strain evidence="2 3">2B3F</strain>
    </source>
</reference>
<evidence type="ECO:0000313" key="2">
    <source>
        <dbReference type="EMBL" id="SJN27249.1"/>
    </source>
</evidence>
<protein>
    <submittedName>
        <fullName evidence="2">Uncharacterized protein</fullName>
    </submittedName>
</protein>
<evidence type="ECO:0000256" key="1">
    <source>
        <dbReference type="SAM" id="MobiDB-lite"/>
    </source>
</evidence>
<proteinExistence type="predicted"/>